<dbReference type="Proteomes" id="UP000037460">
    <property type="component" value="Unassembled WGS sequence"/>
</dbReference>
<keyword evidence="3" id="KW-1185">Reference proteome</keyword>
<protein>
    <submittedName>
        <fullName evidence="2">Uncharacterized protein</fullName>
    </submittedName>
</protein>
<name>A0A0M0JNW3_9EUKA</name>
<gene>
    <name evidence="2" type="ORF">Ctob_011233</name>
</gene>
<comment type="caution">
    <text evidence="2">The sequence shown here is derived from an EMBL/GenBank/DDBJ whole genome shotgun (WGS) entry which is preliminary data.</text>
</comment>
<evidence type="ECO:0000313" key="3">
    <source>
        <dbReference type="Proteomes" id="UP000037460"/>
    </source>
</evidence>
<feature type="region of interest" description="Disordered" evidence="1">
    <location>
        <begin position="1"/>
        <end position="26"/>
    </location>
</feature>
<accession>A0A0M0JNW3</accession>
<reference evidence="3" key="1">
    <citation type="journal article" date="2015" name="PLoS Genet.">
        <title>Genome Sequence and Transcriptome Analyses of Chrysochromulina tobin: Metabolic Tools for Enhanced Algal Fitness in the Prominent Order Prymnesiales (Haptophyceae).</title>
        <authorList>
            <person name="Hovde B.T."/>
            <person name="Deodato C.R."/>
            <person name="Hunsperger H.M."/>
            <person name="Ryken S.A."/>
            <person name="Yost W."/>
            <person name="Jha R.K."/>
            <person name="Patterson J."/>
            <person name="Monnat R.J. Jr."/>
            <person name="Barlow S.B."/>
            <person name="Starkenburg S.R."/>
            <person name="Cattolico R.A."/>
        </authorList>
    </citation>
    <scope>NUCLEOTIDE SEQUENCE</scope>
    <source>
        <strain evidence="3">CCMP291</strain>
    </source>
</reference>
<organism evidence="2 3">
    <name type="scientific">Chrysochromulina tobinii</name>
    <dbReference type="NCBI Taxonomy" id="1460289"/>
    <lineage>
        <taxon>Eukaryota</taxon>
        <taxon>Haptista</taxon>
        <taxon>Haptophyta</taxon>
        <taxon>Prymnesiophyceae</taxon>
        <taxon>Prymnesiales</taxon>
        <taxon>Chrysochromulinaceae</taxon>
        <taxon>Chrysochromulina</taxon>
    </lineage>
</organism>
<dbReference type="AlphaFoldDB" id="A0A0M0JNW3"/>
<evidence type="ECO:0000256" key="1">
    <source>
        <dbReference type="SAM" id="MobiDB-lite"/>
    </source>
</evidence>
<sequence length="438" mass="46947">MSAAPAAASRARPTSAPPKTTTDTTTLYVQYPPKRTQSMSAIQRAEQCSLDLEQRQLRASESLAQLQHPPQAKLAALCVDGCGFFSTAGQVLCPQCFRRKYKKLETASAGERREAELVLQERLTSLELARAVSAPAHRAAVSAAKGGIFRHQLSQTVRSMPSTARKGTPASLHREYYNRLVALANTKGGLGRPSGGSGRFAPGDAVIVATHGNPSGALHTGLHTTLFPAKVSRGLRRGLYECIFDRLKIAGCTHAPAPGVDGGSSLRRPCNCPYEVQPIRAGLVCPPMPEYDADDFADALATALKEANAQGRHVLVLHMPPYTAGWWLMRVEMVHGFTLGAPRHLRRVHMSLHESLVGPSDDPNKRYIVSGADVATQLRPALVLDGPVEAGGAFVIEPTMAALLAARHEERRRSAGAKVTRQAKADGGVESRRTGANV</sequence>
<dbReference type="EMBL" id="JWZX01002590">
    <property type="protein sequence ID" value="KOO28291.1"/>
    <property type="molecule type" value="Genomic_DNA"/>
</dbReference>
<feature type="region of interest" description="Disordered" evidence="1">
    <location>
        <begin position="411"/>
        <end position="438"/>
    </location>
</feature>
<feature type="compositionally biased region" description="Basic and acidic residues" evidence="1">
    <location>
        <begin position="423"/>
        <end position="438"/>
    </location>
</feature>
<proteinExistence type="predicted"/>
<evidence type="ECO:0000313" key="2">
    <source>
        <dbReference type="EMBL" id="KOO28291.1"/>
    </source>
</evidence>